<sequence>EPSRGRHGPRGARPGRHRRQGVLGAAVRGPHRDPAHHVLRRVAVPVAGRRRDRLRPGGRGAGSAGGAPDGPGRPAGRGRHPAGRGRQRHRAGRPGPGADRGVPRQRGRRHHEPGPGVPGGQRRRPRLAGRPPVRGAAPLRPLRAQLVRRRGGLAGRRGGPGRGHLHRLHVRAGRGRPRRRADRRGQRRRGHRGRHRRADLPDHRGLLRRGQGDHAAQRRPGARVATVRRQPQRLRARRGRRGVRAGGAAARPGPRCPGLRRDRRLRDPVQRLPHDRPAPGRCRDGRGDPGRPGPRPAGPAGRRLRQRARLGHQAERPARDGRVQAQPRRARPPGPDQLDQVDGRPLARRHRVHRAGRVHAGHDPPRGAAHGEPARARPRVRPGLRAAGRPAAPHGHGAQRRQRLRRFPVGGRAGPARPGRGV</sequence>
<feature type="compositionally biased region" description="Basic residues" evidence="1">
    <location>
        <begin position="230"/>
        <end position="243"/>
    </location>
</feature>
<evidence type="ECO:0000313" key="2">
    <source>
        <dbReference type="EMBL" id="CAA9250456.1"/>
    </source>
</evidence>
<reference evidence="2" key="1">
    <citation type="submission" date="2020-02" db="EMBL/GenBank/DDBJ databases">
        <authorList>
            <person name="Meier V. D."/>
        </authorList>
    </citation>
    <scope>NUCLEOTIDE SEQUENCE</scope>
    <source>
        <strain evidence="2">AVDCRST_MAG41</strain>
    </source>
</reference>
<name>A0A6J4IGU5_9ACTN</name>
<feature type="compositionally biased region" description="Low complexity" evidence="1">
    <location>
        <begin position="407"/>
        <end position="422"/>
    </location>
</feature>
<dbReference type="EMBL" id="CADCTP010000174">
    <property type="protein sequence ID" value="CAA9250456.1"/>
    <property type="molecule type" value="Genomic_DNA"/>
</dbReference>
<feature type="compositionally biased region" description="Basic residues" evidence="1">
    <location>
        <begin position="1"/>
        <end position="20"/>
    </location>
</feature>
<proteinExistence type="predicted"/>
<gene>
    <name evidence="2" type="ORF">AVDCRST_MAG41-1868</name>
</gene>
<dbReference type="AlphaFoldDB" id="A0A6J4IGU5"/>
<evidence type="ECO:0000256" key="1">
    <source>
        <dbReference type="SAM" id="MobiDB-lite"/>
    </source>
</evidence>
<feature type="compositionally biased region" description="Basic residues" evidence="1">
    <location>
        <begin position="163"/>
        <end position="197"/>
    </location>
</feature>
<feature type="compositionally biased region" description="Basic and acidic residues" evidence="1">
    <location>
        <begin position="198"/>
        <end position="216"/>
    </location>
</feature>
<feature type="compositionally biased region" description="Gly residues" evidence="1">
    <location>
        <begin position="152"/>
        <end position="162"/>
    </location>
</feature>
<feature type="compositionally biased region" description="Basic residues" evidence="1">
    <location>
        <begin position="346"/>
        <end position="359"/>
    </location>
</feature>
<feature type="compositionally biased region" description="Low complexity" evidence="1">
    <location>
        <begin position="383"/>
        <end position="396"/>
    </location>
</feature>
<feature type="non-terminal residue" evidence="2">
    <location>
        <position position="422"/>
    </location>
</feature>
<accession>A0A6J4IGU5</accession>
<feature type="compositionally biased region" description="Basic and acidic residues" evidence="1">
    <location>
        <begin position="264"/>
        <end position="289"/>
    </location>
</feature>
<feature type="compositionally biased region" description="Gly residues" evidence="1">
    <location>
        <begin position="57"/>
        <end position="75"/>
    </location>
</feature>
<feature type="compositionally biased region" description="Basic residues" evidence="1">
    <location>
        <begin position="397"/>
        <end position="406"/>
    </location>
</feature>
<protein>
    <submittedName>
        <fullName evidence="2">Polyketide beta-ketoacyl synthase WhiE-KS paralog</fullName>
    </submittedName>
</protein>
<feature type="compositionally biased region" description="Basic residues" evidence="1">
    <location>
        <begin position="76"/>
        <end position="92"/>
    </location>
</feature>
<feature type="compositionally biased region" description="Low complexity" evidence="1">
    <location>
        <begin position="246"/>
        <end position="257"/>
    </location>
</feature>
<feature type="region of interest" description="Disordered" evidence="1">
    <location>
        <begin position="1"/>
        <end position="422"/>
    </location>
</feature>
<organism evidence="2">
    <name type="scientific">uncultured Mycobacteriales bacterium</name>
    <dbReference type="NCBI Taxonomy" id="581187"/>
    <lineage>
        <taxon>Bacteria</taxon>
        <taxon>Bacillati</taxon>
        <taxon>Actinomycetota</taxon>
        <taxon>Actinomycetes</taxon>
        <taxon>Mycobacteriales</taxon>
        <taxon>environmental samples</taxon>
    </lineage>
</organism>
<feature type="compositionally biased region" description="Basic and acidic residues" evidence="1">
    <location>
        <begin position="312"/>
        <end position="322"/>
    </location>
</feature>
<feature type="non-terminal residue" evidence="2">
    <location>
        <position position="1"/>
    </location>
</feature>